<dbReference type="PRINTS" id="PR00014">
    <property type="entry name" value="FNTYPEIII"/>
</dbReference>
<proteinExistence type="inferred from homology"/>
<dbReference type="PANTHER" id="PTHR13817">
    <property type="entry name" value="TITIN"/>
    <property type="match status" value="1"/>
</dbReference>
<dbReference type="InterPro" id="IPR003598">
    <property type="entry name" value="Ig_sub2"/>
</dbReference>
<dbReference type="Pfam" id="PF07679">
    <property type="entry name" value="I-set"/>
    <property type="match status" value="3"/>
</dbReference>
<keyword evidence="7 17" id="KW-1133">Transmembrane helix</keyword>
<keyword evidence="5" id="KW-0677">Repeat</keyword>
<dbReference type="GO" id="GO:0048148">
    <property type="term" value="P:behavioral response to cocaine"/>
    <property type="evidence" value="ECO:0007669"/>
    <property type="project" value="Ensembl"/>
</dbReference>
<dbReference type="GO" id="GO:0045202">
    <property type="term" value="C:synapse"/>
    <property type="evidence" value="ECO:0007669"/>
    <property type="project" value="UniProtKB-SubCell"/>
</dbReference>
<keyword evidence="6" id="KW-0130">Cell adhesion</keyword>
<feature type="domain" description="Ig-like" evidence="18">
    <location>
        <begin position="462"/>
        <end position="551"/>
    </location>
</feature>
<comment type="similarity">
    <text evidence="14">Belongs to the sidekick family.</text>
</comment>
<dbReference type="FunFam" id="2.60.40.10:FF:000360">
    <property type="entry name" value="Sidekick cell adhesion molecule 2"/>
    <property type="match status" value="1"/>
</dbReference>
<feature type="domain" description="Fibronectin type-III" evidence="19">
    <location>
        <begin position="1884"/>
        <end position="1982"/>
    </location>
</feature>
<evidence type="ECO:0000256" key="15">
    <source>
        <dbReference type="ARBA" id="ARBA00065300"/>
    </source>
</evidence>
<name>A0A8C2LCY7_CRIGR</name>
<feature type="domain" description="Fibronectin type-III" evidence="19">
    <location>
        <begin position="1158"/>
        <end position="1256"/>
    </location>
</feature>
<dbReference type="SUPFAM" id="SSF48726">
    <property type="entry name" value="Immunoglobulin"/>
    <property type="match status" value="5"/>
</dbReference>
<dbReference type="CDD" id="cd00096">
    <property type="entry name" value="Ig"/>
    <property type="match status" value="2"/>
</dbReference>
<evidence type="ECO:0000256" key="6">
    <source>
        <dbReference type="ARBA" id="ARBA00022889"/>
    </source>
</evidence>
<dbReference type="PROSITE" id="PS50853">
    <property type="entry name" value="FN3"/>
    <property type="match status" value="13"/>
</dbReference>
<dbReference type="InterPro" id="IPR036179">
    <property type="entry name" value="Ig-like_dom_sf"/>
</dbReference>
<dbReference type="FunFam" id="2.60.40.10:FF:000209">
    <property type="entry name" value="Sidekick cell adhesion molecule 2"/>
    <property type="match status" value="1"/>
</dbReference>
<reference evidence="20" key="2">
    <citation type="submission" date="2025-09" db="UniProtKB">
        <authorList>
            <consortium name="Ensembl"/>
        </authorList>
    </citation>
    <scope>IDENTIFICATION</scope>
</reference>
<accession>A0A8C2LCY7</accession>
<dbReference type="Pfam" id="PF00041">
    <property type="entry name" value="fn3"/>
    <property type="match status" value="13"/>
</dbReference>
<dbReference type="SMART" id="SM00408">
    <property type="entry name" value="IGc2"/>
    <property type="match status" value="5"/>
</dbReference>
<dbReference type="Ensembl" id="ENSCGRT00001002262.1">
    <property type="protein sequence ID" value="ENSCGRP00001001868.1"/>
    <property type="gene ID" value="ENSCGRG00001001779.1"/>
</dbReference>
<evidence type="ECO:0000256" key="14">
    <source>
        <dbReference type="ARBA" id="ARBA00061621"/>
    </source>
</evidence>
<feature type="region of interest" description="Disordered" evidence="16">
    <location>
        <begin position="1766"/>
        <end position="1785"/>
    </location>
</feature>
<feature type="domain" description="Fibronectin type-III" evidence="19">
    <location>
        <begin position="1054"/>
        <end position="1153"/>
    </location>
</feature>
<dbReference type="SMART" id="SM00409">
    <property type="entry name" value="IG"/>
    <property type="match status" value="6"/>
</dbReference>
<dbReference type="FunFam" id="2.60.40.10:FF:000420">
    <property type="entry name" value="Sidekick cell adhesion molecule 2"/>
    <property type="match status" value="1"/>
</dbReference>
<dbReference type="FunFam" id="2.60.40.10:FF:000237">
    <property type="entry name" value="Sidekick cell adhesion molecule 2"/>
    <property type="match status" value="1"/>
</dbReference>
<evidence type="ECO:0000256" key="12">
    <source>
        <dbReference type="ARBA" id="ARBA00023319"/>
    </source>
</evidence>
<reference evidence="20" key="1">
    <citation type="submission" date="2025-08" db="UniProtKB">
        <authorList>
            <consortium name="Ensembl"/>
        </authorList>
    </citation>
    <scope>IDENTIFICATION</scope>
</reference>
<evidence type="ECO:0000256" key="2">
    <source>
        <dbReference type="ARBA" id="ARBA00022475"/>
    </source>
</evidence>
<gene>
    <name evidence="20" type="primary">Sdk1</name>
</gene>
<dbReference type="Pfam" id="PF13927">
    <property type="entry name" value="Ig_3"/>
    <property type="match status" value="3"/>
</dbReference>
<dbReference type="InterPro" id="IPR036116">
    <property type="entry name" value="FN3_sf"/>
</dbReference>
<feature type="domain" description="Ig-like" evidence="18">
    <location>
        <begin position="556"/>
        <end position="645"/>
    </location>
</feature>
<evidence type="ECO:0000256" key="3">
    <source>
        <dbReference type="ARBA" id="ARBA00022692"/>
    </source>
</evidence>
<dbReference type="InterPro" id="IPR003961">
    <property type="entry name" value="FN3_dom"/>
</dbReference>
<dbReference type="FunFam" id="2.60.40.10:FF:000271">
    <property type="entry name" value="Sidekick cell adhesion molecule 2"/>
    <property type="match status" value="1"/>
</dbReference>
<dbReference type="InterPro" id="IPR050964">
    <property type="entry name" value="Striated_Muscle_Regulatory"/>
</dbReference>
<evidence type="ECO:0000256" key="1">
    <source>
        <dbReference type="ARBA" id="ARBA00004251"/>
    </source>
</evidence>
<feature type="domain" description="Ig-like" evidence="18">
    <location>
        <begin position="275"/>
        <end position="363"/>
    </location>
</feature>
<feature type="transmembrane region" description="Helical" evidence="17">
    <location>
        <begin position="1990"/>
        <end position="2013"/>
    </location>
</feature>
<feature type="region of interest" description="Disordered" evidence="16">
    <location>
        <begin position="2057"/>
        <end position="2080"/>
    </location>
</feature>
<evidence type="ECO:0000256" key="5">
    <source>
        <dbReference type="ARBA" id="ARBA00022737"/>
    </source>
</evidence>
<feature type="domain" description="Fibronectin type-III" evidence="19">
    <location>
        <begin position="1461"/>
        <end position="1558"/>
    </location>
</feature>
<dbReference type="GO" id="GO:0005886">
    <property type="term" value="C:plasma membrane"/>
    <property type="evidence" value="ECO:0007669"/>
    <property type="project" value="UniProtKB-SubCell"/>
</dbReference>
<keyword evidence="4" id="KW-0732">Signal</keyword>
<dbReference type="FunFam" id="2.60.40.10:FF:000231">
    <property type="entry name" value="Sidekick cell adhesion molecule 2"/>
    <property type="match status" value="1"/>
</dbReference>
<keyword evidence="2" id="KW-1003">Cell membrane</keyword>
<feature type="domain" description="Fibronectin type-III" evidence="19">
    <location>
        <begin position="1563"/>
        <end position="1681"/>
    </location>
</feature>
<dbReference type="FunFam" id="2.60.40.10:FF:000236">
    <property type="entry name" value="Sidekick cell adhesion molecule 2"/>
    <property type="match status" value="1"/>
</dbReference>
<evidence type="ECO:0000256" key="8">
    <source>
        <dbReference type="ARBA" id="ARBA00023018"/>
    </source>
</evidence>
<dbReference type="GO" id="GO:0060998">
    <property type="term" value="P:regulation of dendritic spine development"/>
    <property type="evidence" value="ECO:0007669"/>
    <property type="project" value="Ensembl"/>
</dbReference>
<dbReference type="InterPro" id="IPR007110">
    <property type="entry name" value="Ig-like_dom"/>
</dbReference>
<keyword evidence="3 17" id="KW-0812">Transmembrane</keyword>
<dbReference type="SUPFAM" id="SSF49265">
    <property type="entry name" value="Fibronectin type III"/>
    <property type="match status" value="7"/>
</dbReference>
<dbReference type="GO" id="GO:0045214">
    <property type="term" value="P:sarcomere organization"/>
    <property type="evidence" value="ECO:0007669"/>
    <property type="project" value="TreeGrafter"/>
</dbReference>
<evidence type="ECO:0000256" key="10">
    <source>
        <dbReference type="ARBA" id="ARBA00023157"/>
    </source>
</evidence>
<comment type="subcellular location">
    <subcellularLocation>
        <location evidence="1">Cell membrane</location>
        <topology evidence="1">Single-pass type I membrane protein</topology>
    </subcellularLocation>
    <subcellularLocation>
        <location evidence="13">Synapse</location>
    </subcellularLocation>
</comment>
<dbReference type="PROSITE" id="PS50835">
    <property type="entry name" value="IG_LIKE"/>
    <property type="match status" value="5"/>
</dbReference>
<keyword evidence="11" id="KW-0325">Glycoprotein</keyword>
<feature type="domain" description="Fibronectin type-III" evidence="19">
    <location>
        <begin position="753"/>
        <end position="849"/>
    </location>
</feature>
<evidence type="ECO:0000256" key="16">
    <source>
        <dbReference type="SAM" id="MobiDB-lite"/>
    </source>
</evidence>
<feature type="domain" description="Fibronectin type-III" evidence="19">
    <location>
        <begin position="1362"/>
        <end position="1456"/>
    </location>
</feature>
<feature type="region of interest" description="Disordered" evidence="16">
    <location>
        <begin position="1"/>
        <end position="58"/>
    </location>
</feature>
<dbReference type="GO" id="GO:0007155">
    <property type="term" value="P:cell adhesion"/>
    <property type="evidence" value="ECO:0007669"/>
    <property type="project" value="UniProtKB-KW"/>
</dbReference>
<feature type="domain" description="Fibronectin type-III" evidence="19">
    <location>
        <begin position="1261"/>
        <end position="1358"/>
    </location>
</feature>
<feature type="domain" description="Ig-like" evidence="18">
    <location>
        <begin position="86"/>
        <end position="168"/>
    </location>
</feature>
<evidence type="ECO:0000256" key="7">
    <source>
        <dbReference type="ARBA" id="ARBA00022989"/>
    </source>
</evidence>
<dbReference type="FunFam" id="2.60.40.10:FF:000253">
    <property type="entry name" value="Sidekick cell adhesion molecule 1"/>
    <property type="match status" value="1"/>
</dbReference>
<feature type="domain" description="Fibronectin type-III" evidence="19">
    <location>
        <begin position="956"/>
        <end position="1050"/>
    </location>
</feature>
<evidence type="ECO:0000259" key="18">
    <source>
        <dbReference type="PROSITE" id="PS50835"/>
    </source>
</evidence>
<dbReference type="FunFam" id="2.60.40.10:FF:000202">
    <property type="entry name" value="Sidekick cell adhesion molecule 1"/>
    <property type="match status" value="1"/>
</dbReference>
<evidence type="ECO:0000256" key="17">
    <source>
        <dbReference type="SAM" id="Phobius"/>
    </source>
</evidence>
<dbReference type="PANTHER" id="PTHR13817:SF55">
    <property type="entry name" value="PROTEIN SIDEKICK-1"/>
    <property type="match status" value="1"/>
</dbReference>
<dbReference type="FunFam" id="2.60.40.10:FF:000177">
    <property type="entry name" value="Sidekick cell adhesion molecule 2"/>
    <property type="match status" value="1"/>
</dbReference>
<feature type="domain" description="Fibronectin type-III" evidence="19">
    <location>
        <begin position="652"/>
        <end position="748"/>
    </location>
</feature>
<keyword evidence="8" id="KW-0770">Synapse</keyword>
<dbReference type="Gene3D" id="2.60.40.10">
    <property type="entry name" value="Immunoglobulins"/>
    <property type="match status" value="19"/>
</dbReference>
<keyword evidence="9 17" id="KW-0472">Membrane</keyword>
<feature type="compositionally biased region" description="Basic and acidic residues" evidence="16">
    <location>
        <begin position="32"/>
        <end position="41"/>
    </location>
</feature>
<feature type="domain" description="Fibronectin type-III" evidence="19">
    <location>
        <begin position="1686"/>
        <end position="1782"/>
    </location>
</feature>
<dbReference type="CDD" id="cd00063">
    <property type="entry name" value="FN3"/>
    <property type="match status" value="13"/>
</dbReference>
<keyword evidence="10" id="KW-1015">Disulfide bond</keyword>
<evidence type="ECO:0000256" key="4">
    <source>
        <dbReference type="ARBA" id="ARBA00022729"/>
    </source>
</evidence>
<evidence type="ECO:0000313" key="20">
    <source>
        <dbReference type="Ensembl" id="ENSCGRP00001001868.1"/>
    </source>
</evidence>
<dbReference type="FunFam" id="2.60.40.10:FF:000301">
    <property type="entry name" value="Sidekick cell adhesion molecule 2"/>
    <property type="match status" value="1"/>
</dbReference>
<evidence type="ECO:0000259" key="19">
    <source>
        <dbReference type="PROSITE" id="PS50853"/>
    </source>
</evidence>
<feature type="domain" description="Fibronectin type-III" evidence="19">
    <location>
        <begin position="854"/>
        <end position="952"/>
    </location>
</feature>
<dbReference type="FunFam" id="2.60.40.10:FF:000434">
    <property type="entry name" value="Sidekick cell adhesion molecule 2"/>
    <property type="match status" value="1"/>
</dbReference>
<evidence type="ECO:0000256" key="9">
    <source>
        <dbReference type="ARBA" id="ARBA00023136"/>
    </source>
</evidence>
<organism evidence="20 21">
    <name type="scientific">Cricetulus griseus</name>
    <name type="common">Chinese hamster</name>
    <name type="synonym">Cricetulus barabensis griseus</name>
    <dbReference type="NCBI Taxonomy" id="10029"/>
    <lineage>
        <taxon>Eukaryota</taxon>
        <taxon>Metazoa</taxon>
        <taxon>Chordata</taxon>
        <taxon>Craniata</taxon>
        <taxon>Vertebrata</taxon>
        <taxon>Euteleostomi</taxon>
        <taxon>Mammalia</taxon>
        <taxon>Eutheria</taxon>
        <taxon>Euarchontoglires</taxon>
        <taxon>Glires</taxon>
        <taxon>Rodentia</taxon>
        <taxon>Myomorpha</taxon>
        <taxon>Muroidea</taxon>
        <taxon>Cricetidae</taxon>
        <taxon>Cricetinae</taxon>
        <taxon>Cricetulus</taxon>
    </lineage>
</organism>
<dbReference type="Proteomes" id="UP000694386">
    <property type="component" value="Unplaced"/>
</dbReference>
<dbReference type="FunFam" id="2.60.40.10:FF:000206">
    <property type="entry name" value="Sidekick cell adhesion molecule 2"/>
    <property type="match status" value="1"/>
</dbReference>
<evidence type="ECO:0000256" key="11">
    <source>
        <dbReference type="ARBA" id="ARBA00023180"/>
    </source>
</evidence>
<dbReference type="FunFam" id="2.60.40.10:FF:000267">
    <property type="entry name" value="Sidekick cell adhesion molecule 2"/>
    <property type="match status" value="1"/>
</dbReference>
<sequence>MARARPSVAGGGGAAPPERAGPGRPRRSRTSQHCDPERPELRAAPQTPGPGAGRRAAKLRPSRGRWALLLLQLHLLRALAQDDVAPYFKTEPGLPQIHLEGNRLVLTCLAEGSWPLEFKWIHNDSELTTYSSEYKYIIPSLQKLDAGFYRCVVRNRMGALLQRKSEVQVAYMGNFMDTDQRKTVSQGHAALLNLVPIISCPRPQVTWFREGHKIIPSSRIAITLENQLVILATKASDAGAYYVQAVNERNGENKTSPFIHLSIARDTGTPEAMAPVIVVAPGNRSVVAGSSETTLECIANARPVEELSLYWKRNGVRLTSGLHSFGRRLTISNPTSADTGLYVCEATLRGSTFEPARAKAFLSIIEPPYFTAEPESRILGEVEESVDIPCRAMGVPLPTLQWYKDAVPLNKLQNLRYRVLPSGSLHIQKLSPEDSGIFQCFANNEGGEIQTHTYLDVTNIAPAFTQRPVDTTVTDGMTAVLKCEVSGAPKPAITWKRGNLILASGSVRIPRFMLLESGGLRIAPVFIQDAGNYTCYAANTEASVNASAMLTVWNRTSIVHPPEDRVVIKGTTATLCCGATHDPRTTLRYVWKKDNMVITPSSSSRIVVEKDGSLLISQTWSGDIGDYTCEIVSEGGNDSRTARLEVIELPHPPQNLLASLSPVHSHSVTLSWVRPFDGNSPVLYYIVQLSENNSPWKVHLSNVSPEMTGITVSGLTPARTYQFRVCAVNQVGKGQYSTETSRLMLPEEPPSAPPKNIVASGRTNQSIMVQWQPPPETEHNGVLRGYILRYRLAGLPGEHQQRNISSPEVNYCLVTDLIIWTQYEIQVAAYNGAGLGVFSRAVTEYTLQGVPTAPPQNVQAEAVNSTTVHFLWNPPPQQFINGINQGYKLLAWPADTPETVTVVTIAPDFHGIHHGYITNLKKFTAYFTSVLCFTTPGDGPPSTPQLVWTHEDKPGAVGHLSFTEILDTSLKVSWQEPLERNGIIMGYQISWEVYGKNDSRLTHTLNSTTHEYKIQGLSSLTTYTIDVAAVTAAGVGLTTSSTISSGVPPDLPGAPSNLVISNISPRSATLQFRPGYDGKTAICRWIVEGQVGAIGDEEEWVTLYEEENEPDAQTLEIPNLTPYTHYRFRMRQVNIVGPSPFSQSSRVIQTLQAPPDVAPTSITVRTASETSLRLRWVPLPDSQYNGNPESVGYRVKYWRSDQPSSVLAQVVNDRLERELTIEELEEWTEYELRMQAFNAIGAGPWSELVRGRTRESVPSAAPENVSAEAVSSTQILLTWASVPEQDQNGLILGYKILYRAKDLDPEPRSHVVRGNHTQSALLAGLRKFVVYELQVLAFTRIGNGVPSSPLILERTKDDTPGPPVRLVFPEVRLTAVRIVWQPPEEPNGVILGYQIAYRLARGSPHTFTTVEVGATVRQFTATELAPESAYIFRLSAKTRQGWGEPLEATVITTEKRERPAPPRELLVPQAEVTARSLRLQWVPGSDGASPIRYFTVQVRELPGGEWQTYSSSISHEATACAVERLRPFTSYKLRLKATNDIGDSDFSAETEAVTTLQDVPGEPPGSVSATPHTTSSVLIQWQPPRDESLNGLLQGYRIYYRELESEAGMGSEAKTHKSPSALRAELTAQSSFKTVNSSSTLTTYELTHLKKYRRYEVIMTAYNIIGESPASVPVEVFVGEAAPAMAPQNVQVTPLTASQLEVTWDPPPPESQNGNIQGYKIYYWEADSRNETEKMKVLFLPEPVVKIKNLTSHTKYQVSISAFNAAGDGPKSDPRQGRTHQAAPGPPSFLAFSEITSTTLNVSWGEPSAANGILQGYRVVYEPLAPVQGVSKVVTVDVKGNWQRWLKVRDLTKGVTYFFRVQARTIAYGPELQANVTAGPAEGSPGSPRNVLVTKSTSELTLQWTEGNAGNTPTTGYVIEARPSDEGLWDMFAKDIPRSATSYTVGLDKLRQGVTYEFRVVAVNKAGFGEPSRPSTAVSAQAEAPFYEEWWFLLVMALSSLLLVLLVVFALVLHGQSKKYKNCGTGKGISNMEESVTLDNGGFAALELNSRHLNVKSTFSKKNGTRSPPRPSPGGLHYSDEDICNKYNGAVLTESVNLKEKSVDGSESEASDSDYEEALPKHSFVNHYMSDPTYYNSWKRRPPAATPHRYEAVAGAESGPHLHTVITTQSAGGVYTPAGPGARAPLTGFSSFV</sequence>
<dbReference type="SMART" id="SM00060">
    <property type="entry name" value="FN3"/>
    <property type="match status" value="13"/>
</dbReference>
<protein>
    <submittedName>
        <fullName evidence="20">Sidekick cell adhesion molecule 1</fullName>
    </submittedName>
</protein>
<dbReference type="GO" id="GO:0031430">
    <property type="term" value="C:M band"/>
    <property type="evidence" value="ECO:0007669"/>
    <property type="project" value="TreeGrafter"/>
</dbReference>
<dbReference type="FunFam" id="2.60.40.10:FF:000261">
    <property type="entry name" value="Sidekick cell adhesion molecule 2"/>
    <property type="match status" value="1"/>
</dbReference>
<evidence type="ECO:0000256" key="13">
    <source>
        <dbReference type="ARBA" id="ARBA00034103"/>
    </source>
</evidence>
<comment type="subunit">
    <text evidence="15">Homodimer; mediates homophilic interactions to promote cell adhesion. Interacts (via PDZ-binding motif) with MAGI1, MAGI2, DLG2, DLG3 and DLG4.</text>
</comment>
<dbReference type="FunFam" id="2.60.40.10:FF:000266">
    <property type="entry name" value="Sidekick cell adhesion molecule 2"/>
    <property type="match status" value="1"/>
</dbReference>
<dbReference type="InterPro" id="IPR013783">
    <property type="entry name" value="Ig-like_fold"/>
</dbReference>
<dbReference type="InterPro" id="IPR013098">
    <property type="entry name" value="Ig_I-set"/>
</dbReference>
<dbReference type="InterPro" id="IPR003599">
    <property type="entry name" value="Ig_sub"/>
</dbReference>
<keyword evidence="12" id="KW-0393">Immunoglobulin domain</keyword>
<feature type="domain" description="Fibronectin type-III" evidence="19">
    <location>
        <begin position="1786"/>
        <end position="1881"/>
    </location>
</feature>
<dbReference type="FunFam" id="2.60.40.10:FF:000359">
    <property type="entry name" value="Sidekick cell adhesion molecule 2"/>
    <property type="match status" value="1"/>
</dbReference>
<evidence type="ECO:0000313" key="21">
    <source>
        <dbReference type="Proteomes" id="UP000694386"/>
    </source>
</evidence>
<dbReference type="FunFam" id="2.60.40.10:FF:000158">
    <property type="entry name" value="Sidekick cell adhesion molecule 2"/>
    <property type="match status" value="1"/>
</dbReference>
<feature type="domain" description="Ig-like" evidence="18">
    <location>
        <begin position="368"/>
        <end position="458"/>
    </location>
</feature>
<dbReference type="FunFam" id="2.60.40.10:FF:000485">
    <property type="entry name" value="Sidekick cell adhesion molecule 2"/>
    <property type="match status" value="1"/>
</dbReference>